<comment type="caution">
    <text evidence="2">The sequence shown here is derived from an EMBL/GenBank/DDBJ whole genome shotgun (WGS) entry which is preliminary data.</text>
</comment>
<organism evidence="2 3">
    <name type="scientific">Phyllostomus discolor</name>
    <name type="common">pale spear-nosed bat</name>
    <dbReference type="NCBI Taxonomy" id="89673"/>
    <lineage>
        <taxon>Eukaryota</taxon>
        <taxon>Metazoa</taxon>
        <taxon>Chordata</taxon>
        <taxon>Craniata</taxon>
        <taxon>Vertebrata</taxon>
        <taxon>Euteleostomi</taxon>
        <taxon>Mammalia</taxon>
        <taxon>Eutheria</taxon>
        <taxon>Laurasiatheria</taxon>
        <taxon>Chiroptera</taxon>
        <taxon>Yangochiroptera</taxon>
        <taxon>Phyllostomidae</taxon>
        <taxon>Phyllostominae</taxon>
        <taxon>Phyllostomus</taxon>
    </lineage>
</organism>
<evidence type="ECO:0000313" key="3">
    <source>
        <dbReference type="Proteomes" id="UP000664940"/>
    </source>
</evidence>
<keyword evidence="1" id="KW-0812">Transmembrane</keyword>
<feature type="transmembrane region" description="Helical" evidence="1">
    <location>
        <begin position="59"/>
        <end position="78"/>
    </location>
</feature>
<gene>
    <name evidence="2" type="ORF">HJG60_010199</name>
</gene>
<dbReference type="Proteomes" id="UP000664940">
    <property type="component" value="Unassembled WGS sequence"/>
</dbReference>
<sequence length="125" mass="14238">MWNRLVCQPIPCSPRSSSHCVTVSPLCPGCPSLSLLTWIHLDECFFFKSLVVGLLCSRFSVSSGCFLFLIFLLSFWLCEEAQYIYLRLHFGQESEPSFFVALIPTIMSSPEFLSIKWEAIVMLSE</sequence>
<evidence type="ECO:0000313" key="2">
    <source>
        <dbReference type="EMBL" id="KAF6119793.1"/>
    </source>
</evidence>
<accession>A0A834ASK6</accession>
<name>A0A834ASK6_9CHIR</name>
<reference evidence="2 3" key="1">
    <citation type="journal article" date="2020" name="Nature">
        <title>Six reference-quality genomes reveal evolution of bat adaptations.</title>
        <authorList>
            <person name="Jebb D."/>
            <person name="Huang Z."/>
            <person name="Pippel M."/>
            <person name="Hughes G.M."/>
            <person name="Lavrichenko K."/>
            <person name="Devanna P."/>
            <person name="Winkler S."/>
            <person name="Jermiin L.S."/>
            <person name="Skirmuntt E.C."/>
            <person name="Katzourakis A."/>
            <person name="Burkitt-Gray L."/>
            <person name="Ray D.A."/>
            <person name="Sullivan K.A.M."/>
            <person name="Roscito J.G."/>
            <person name="Kirilenko B.M."/>
            <person name="Davalos L.M."/>
            <person name="Corthals A.P."/>
            <person name="Power M.L."/>
            <person name="Jones G."/>
            <person name="Ransome R.D."/>
            <person name="Dechmann D.K.N."/>
            <person name="Locatelli A.G."/>
            <person name="Puechmaille S.J."/>
            <person name="Fedrigo O."/>
            <person name="Jarvis E.D."/>
            <person name="Hiller M."/>
            <person name="Vernes S.C."/>
            <person name="Myers E.W."/>
            <person name="Teeling E.C."/>
        </authorList>
    </citation>
    <scope>NUCLEOTIDE SEQUENCE [LARGE SCALE GENOMIC DNA]</scope>
    <source>
        <strain evidence="2">Bat1K_MPI-CBG_1</strain>
    </source>
</reference>
<protein>
    <submittedName>
        <fullName evidence="2">Uncharacterized protein</fullName>
    </submittedName>
</protein>
<evidence type="ECO:0000256" key="1">
    <source>
        <dbReference type="SAM" id="Phobius"/>
    </source>
</evidence>
<proteinExistence type="predicted"/>
<keyword evidence="1" id="KW-1133">Transmembrane helix</keyword>
<dbReference type="EMBL" id="JABVXQ010000003">
    <property type="protein sequence ID" value="KAF6119793.1"/>
    <property type="molecule type" value="Genomic_DNA"/>
</dbReference>
<keyword evidence="1" id="KW-0472">Membrane</keyword>
<dbReference type="AlphaFoldDB" id="A0A834ASK6"/>